<evidence type="ECO:0000313" key="3">
    <source>
        <dbReference type="Proteomes" id="UP000054007"/>
    </source>
</evidence>
<protein>
    <recommendedName>
        <fullName evidence="4">Ubiquitin-like protease family profile domain-containing protein</fullName>
    </recommendedName>
</protein>
<evidence type="ECO:0000313" key="2">
    <source>
        <dbReference type="EMBL" id="KIY61280.1"/>
    </source>
</evidence>
<accession>A0A0D7ATG6</accession>
<gene>
    <name evidence="2" type="ORF">CYLTODRAFT_459990</name>
</gene>
<dbReference type="OrthoDB" id="3258419at2759"/>
<evidence type="ECO:0000256" key="1">
    <source>
        <dbReference type="SAM" id="MobiDB-lite"/>
    </source>
</evidence>
<dbReference type="EMBL" id="KN880987">
    <property type="protein sequence ID" value="KIY61280.1"/>
    <property type="molecule type" value="Genomic_DNA"/>
</dbReference>
<reference evidence="2 3" key="1">
    <citation type="journal article" date="2015" name="Fungal Genet. Biol.">
        <title>Evolution of novel wood decay mechanisms in Agaricales revealed by the genome sequences of Fistulina hepatica and Cylindrobasidium torrendii.</title>
        <authorList>
            <person name="Floudas D."/>
            <person name="Held B.W."/>
            <person name="Riley R."/>
            <person name="Nagy L.G."/>
            <person name="Koehler G."/>
            <person name="Ransdell A.S."/>
            <person name="Younus H."/>
            <person name="Chow J."/>
            <person name="Chiniquy J."/>
            <person name="Lipzen A."/>
            <person name="Tritt A."/>
            <person name="Sun H."/>
            <person name="Haridas S."/>
            <person name="LaButti K."/>
            <person name="Ohm R.A."/>
            <person name="Kues U."/>
            <person name="Blanchette R.A."/>
            <person name="Grigoriev I.V."/>
            <person name="Minto R.E."/>
            <person name="Hibbett D.S."/>
        </authorList>
    </citation>
    <scope>NUCLEOTIDE SEQUENCE [LARGE SCALE GENOMIC DNA]</scope>
    <source>
        <strain evidence="2 3">FP15055 ss-10</strain>
    </source>
</reference>
<dbReference type="Proteomes" id="UP000054007">
    <property type="component" value="Unassembled WGS sequence"/>
</dbReference>
<dbReference type="STRING" id="1314674.A0A0D7ATG6"/>
<dbReference type="AlphaFoldDB" id="A0A0D7ATG6"/>
<organism evidence="2 3">
    <name type="scientific">Cylindrobasidium torrendii FP15055 ss-10</name>
    <dbReference type="NCBI Taxonomy" id="1314674"/>
    <lineage>
        <taxon>Eukaryota</taxon>
        <taxon>Fungi</taxon>
        <taxon>Dikarya</taxon>
        <taxon>Basidiomycota</taxon>
        <taxon>Agaricomycotina</taxon>
        <taxon>Agaricomycetes</taxon>
        <taxon>Agaricomycetidae</taxon>
        <taxon>Agaricales</taxon>
        <taxon>Marasmiineae</taxon>
        <taxon>Physalacriaceae</taxon>
        <taxon>Cylindrobasidium</taxon>
    </lineage>
</organism>
<name>A0A0D7ATG6_9AGAR</name>
<evidence type="ECO:0008006" key="4">
    <source>
        <dbReference type="Google" id="ProtNLM"/>
    </source>
</evidence>
<feature type="region of interest" description="Disordered" evidence="1">
    <location>
        <begin position="296"/>
        <end position="350"/>
    </location>
</feature>
<sequence>MYLHTRCNQPNGLHGNNLIAASRFHSVLEAAAKTTKAKLPKTLENIGYILKSRPDLRLWFVVLYKGHETPFCVDFGLKSIAYGEPYAGLQQPQRVINNVQSWLKLQFNTKFNFVGAKIKIGQHSDDISCITASVNAVAHGVFGDALWKAENRWLDRFEWYHRLRHELPAKLAVSAAQATPPAPSSPATWPTLANILHTAEERALVNIESFCVEVDESKIQPFAALFESDAEDGEDDSDDDLPTTVSSLAAAPTPDVQAAAVELAADASTAAPSQNAAAARWASLFAKEKDKGKALSEGKVSAKLKRKHRDTNQVAPSKAKAKTESSSGGPTGISRGAVSQKSSRTGIDRGECDRVKRDRWKERVRKIDPRAEFFEYTDEEMIAQLNRGKELKLRCVICSNCGREQKVKSAYNVSRFDDHYHQCRRRRKESSSRWKHTKRAGMSATAFSAYFTRPVDRASSAQPHSDTPRNLR</sequence>
<proteinExistence type="predicted"/>
<keyword evidence="3" id="KW-1185">Reference proteome</keyword>